<dbReference type="Pfam" id="PF01103">
    <property type="entry name" value="Omp85"/>
    <property type="match status" value="1"/>
</dbReference>
<keyword evidence="5" id="KW-0472">Membrane</keyword>
<dbReference type="AlphaFoldDB" id="K1GL13"/>
<evidence type="ECO:0000256" key="7">
    <source>
        <dbReference type="SAM" id="Coils"/>
    </source>
</evidence>
<dbReference type="Proteomes" id="UP000005809">
    <property type="component" value="Unassembled WGS sequence"/>
</dbReference>
<feature type="active site" description="Nucleophile" evidence="6">
    <location>
        <position position="104"/>
    </location>
</feature>
<feature type="active site" description="Proton acceptor" evidence="6">
    <location>
        <position position="249"/>
    </location>
</feature>
<dbReference type="CDD" id="cd07205">
    <property type="entry name" value="Pat_PNPLA6_PNPLA7_NTE1_like"/>
    <property type="match status" value="1"/>
</dbReference>
<dbReference type="EMBL" id="ACIF01000018">
    <property type="protein sequence ID" value="EKA94789.1"/>
    <property type="molecule type" value="Genomic_DNA"/>
</dbReference>
<feature type="coiled-coil region" evidence="7">
    <location>
        <begin position="31"/>
        <end position="65"/>
    </location>
</feature>
<dbReference type="InterPro" id="IPR016035">
    <property type="entry name" value="Acyl_Trfase/lysoPLipase"/>
</dbReference>
<evidence type="ECO:0000256" key="4">
    <source>
        <dbReference type="ARBA" id="ARBA00023098"/>
    </source>
</evidence>
<dbReference type="Gene3D" id="3.40.1090.10">
    <property type="entry name" value="Cytosolic phospholipase A2 catalytic domain"/>
    <property type="match status" value="2"/>
</dbReference>
<dbReference type="HOGENOM" id="CLU_364322_0_0_0"/>
<dbReference type="Gene3D" id="2.40.160.50">
    <property type="entry name" value="membrane protein fhac: a member of the omp85/tpsb transporter family"/>
    <property type="match status" value="1"/>
</dbReference>
<evidence type="ECO:0000256" key="3">
    <source>
        <dbReference type="ARBA" id="ARBA00022963"/>
    </source>
</evidence>
<dbReference type="InterPro" id="IPR000184">
    <property type="entry name" value="Bac_surfAg_D15"/>
</dbReference>
<dbReference type="InterPro" id="IPR002641">
    <property type="entry name" value="PNPLA_dom"/>
</dbReference>
<dbReference type="PROSITE" id="PS51635">
    <property type="entry name" value="PNPLA"/>
    <property type="match status" value="1"/>
</dbReference>
<comment type="caution">
    <text evidence="6">Lacks conserved residue(s) required for the propagation of feature annotation.</text>
</comment>
<keyword evidence="3 6" id="KW-0442">Lipid degradation</keyword>
<reference evidence="9 10" key="1">
    <citation type="submission" date="2012-05" db="EMBL/GenBank/DDBJ databases">
        <title>The Genome Sequence of Fusobacterium periodontium Oral Taxon 201 Strain D10.</title>
        <authorList>
            <consortium name="The Broad Institute Genome Sequencing Platform"/>
            <consortium name="The Broad Institute Genome Sequencing Center for Infectious Disease"/>
            <person name="Earl A."/>
            <person name="Ward D."/>
            <person name="Feldgarden M."/>
            <person name="Gevers D."/>
            <person name="Strauss J."/>
            <person name="Sibley C."/>
            <person name="White A."/>
            <person name="Ambrose C.E."/>
            <person name="Allen-Vercoe E."/>
            <person name="Walker B."/>
            <person name="Young S.K."/>
            <person name="Zeng Q."/>
            <person name="Gargeya S."/>
            <person name="Fitzgerald M."/>
            <person name="Haas B."/>
            <person name="Abouelleil A."/>
            <person name="Alvarado L."/>
            <person name="Arachchi H.M."/>
            <person name="Berlin A.M."/>
            <person name="Chapman S.B."/>
            <person name="Goldberg J."/>
            <person name="Griggs A."/>
            <person name="Gujja S."/>
            <person name="Hansen M."/>
            <person name="Howarth C."/>
            <person name="Imamovic A."/>
            <person name="Larimer J."/>
            <person name="McCowan C."/>
            <person name="Montmayeur A."/>
            <person name="Murphy C."/>
            <person name="Neiman D."/>
            <person name="Pearson M."/>
            <person name="Priest M."/>
            <person name="Roberts A."/>
            <person name="Saif S."/>
            <person name="Shea T."/>
            <person name="Sisk P."/>
            <person name="Sykes S."/>
            <person name="Wortman J."/>
            <person name="Nusbaum C."/>
            <person name="Birren B."/>
        </authorList>
    </citation>
    <scope>NUCLEOTIDE SEQUENCE [LARGE SCALE GENOMIC DNA]</scope>
    <source>
        <strain evidence="9 10">D10</strain>
    </source>
</reference>
<feature type="non-terminal residue" evidence="9">
    <location>
        <position position="1"/>
    </location>
</feature>
<dbReference type="Pfam" id="PF01734">
    <property type="entry name" value="Patatin"/>
    <property type="match status" value="1"/>
</dbReference>
<name>K1GL13_9FUSO</name>
<gene>
    <name evidence="9" type="ORF">FPOG_02468</name>
</gene>
<feature type="short sequence motif" description="GXGXXG" evidence="6">
    <location>
        <begin position="75"/>
        <end position="80"/>
    </location>
</feature>
<protein>
    <recommendedName>
        <fullName evidence="8">PNPLA domain-containing protein</fullName>
    </recommendedName>
</protein>
<evidence type="ECO:0000313" key="9">
    <source>
        <dbReference type="EMBL" id="EKA94789.1"/>
    </source>
</evidence>
<evidence type="ECO:0000313" key="10">
    <source>
        <dbReference type="Proteomes" id="UP000005809"/>
    </source>
</evidence>
<keyword evidence="2 6" id="KW-0378">Hydrolase</keyword>
<evidence type="ECO:0000256" key="6">
    <source>
        <dbReference type="PROSITE-ProRule" id="PRU01161"/>
    </source>
</evidence>
<comment type="subcellular location">
    <subcellularLocation>
        <location evidence="1">Membrane</location>
    </subcellularLocation>
</comment>
<dbReference type="PATRIC" id="fig|620833.3.peg.90"/>
<dbReference type="InterPro" id="IPR050301">
    <property type="entry name" value="NTE"/>
</dbReference>
<dbReference type="PANTHER" id="PTHR14226:SF76">
    <property type="entry name" value="NTE FAMILY PROTEIN RSSA"/>
    <property type="match status" value="1"/>
</dbReference>
<organism evidence="9 10">
    <name type="scientific">Fusobacterium periodonticum D10</name>
    <dbReference type="NCBI Taxonomy" id="620833"/>
    <lineage>
        <taxon>Bacteria</taxon>
        <taxon>Fusobacteriati</taxon>
        <taxon>Fusobacteriota</taxon>
        <taxon>Fusobacteriia</taxon>
        <taxon>Fusobacteriales</taxon>
        <taxon>Fusobacteriaceae</taxon>
        <taxon>Fusobacterium</taxon>
    </lineage>
</organism>
<dbReference type="SUPFAM" id="SSF52151">
    <property type="entry name" value="FabD/lysophospholipase-like"/>
    <property type="match status" value="1"/>
</dbReference>
<dbReference type="GO" id="GO:0016042">
    <property type="term" value="P:lipid catabolic process"/>
    <property type="evidence" value="ECO:0007669"/>
    <property type="project" value="UniProtKB-UniRule"/>
</dbReference>
<comment type="caution">
    <text evidence="9">The sequence shown here is derived from an EMBL/GenBank/DDBJ whole genome shotgun (WGS) entry which is preliminary data.</text>
</comment>
<proteinExistence type="predicted"/>
<feature type="domain" description="PNPLA" evidence="8">
    <location>
        <begin position="71"/>
        <end position="262"/>
    </location>
</feature>
<accession>K1GL13</accession>
<feature type="short sequence motif" description="GXSXG" evidence="6">
    <location>
        <begin position="102"/>
        <end position="106"/>
    </location>
</feature>
<evidence type="ECO:0000256" key="5">
    <source>
        <dbReference type="ARBA" id="ARBA00023136"/>
    </source>
</evidence>
<evidence type="ECO:0000259" key="8">
    <source>
        <dbReference type="PROSITE" id="PS51635"/>
    </source>
</evidence>
<evidence type="ECO:0000256" key="1">
    <source>
        <dbReference type="ARBA" id="ARBA00004370"/>
    </source>
</evidence>
<dbReference type="GO" id="GO:0019867">
    <property type="term" value="C:outer membrane"/>
    <property type="evidence" value="ECO:0007669"/>
    <property type="project" value="InterPro"/>
</dbReference>
<dbReference type="PANTHER" id="PTHR14226">
    <property type="entry name" value="NEUROPATHY TARGET ESTERASE/SWISS CHEESE D.MELANOGASTER"/>
    <property type="match status" value="1"/>
</dbReference>
<sequence>FLGESFMKKIIFLTYIFLIFNFTYSEEIKLKTKEDVEIEKMEEQIKNLQNKIENTKKLKSAKENKNLKVALVLSGGGVKGYAHLGVLRVLEKENIKIDYITGTSIGAFIGTLYSIGYSVDEIEKLLDDLNIGNFLENVTDNTNLSLDKKESLKKYSVHLSFDNELNFSFPKGLKGTGEEYLILKKLLGKYEYMDNFDNFPIPLRIVATNLNTGETKAFSRGDVAKVLIASMSIPSIFEPMKIDGEIYVDGLVTRNLPVEEAYDMGADIVIASDIGAPVIEKDDYNILSVLSQANTIQASNVTKISREKASILISPDVKDISALDSSKKEELMKLGKVAAEKELDKIKLLSKADNKKKKENFVSDNDVKITINKIEYNEKFSDNTIVVLNDIFKDLLNKTISKNDIDKKIIDIYSSKYMDKVYYTIDGNTLIIDGEKPHSNKIGLGFNYLTGYGTTFNIGSDLVFNGKFNNNINFNFKFGDYLGADLATLSYYGVKNRFGFLTNIGYDENPFFLYDNKRKSAKFISREAYFKLGLFTQPTNSTMLSYGILSKFSSLKQDTGGNETKSLEYSENSTKTYLSYKYNSLDSITNPMKGVKADFVYNFSSSFGKSKSNLYGPTFTLKGYIPINPRFSLMYGLNYSSLRGDNIRADRRIKLGGMYTNIDNNDFEFYGYNYQEKQMKDLINLTLGFKHKIVYSLYFNTKFNIATFNEDNPMQRYNSRMWKDYSQGLGFSLTYDSPIGPIEFSVSSDLQNIKPIGSISIGYKFD</sequence>
<evidence type="ECO:0000256" key="2">
    <source>
        <dbReference type="ARBA" id="ARBA00022801"/>
    </source>
</evidence>
<keyword evidence="4 6" id="KW-0443">Lipid metabolism</keyword>
<keyword evidence="7" id="KW-0175">Coiled coil</keyword>
<dbReference type="GO" id="GO:0016787">
    <property type="term" value="F:hydrolase activity"/>
    <property type="evidence" value="ECO:0007669"/>
    <property type="project" value="UniProtKB-UniRule"/>
</dbReference>